<evidence type="ECO:0000313" key="12">
    <source>
        <dbReference type="EMBL" id="CAJ1406225.1"/>
    </source>
</evidence>
<dbReference type="GO" id="GO:0005739">
    <property type="term" value="C:mitochondrion"/>
    <property type="evidence" value="ECO:0007669"/>
    <property type="project" value="UniProtKB-SubCell"/>
</dbReference>
<dbReference type="PANTHER" id="PTHR11851:SF149">
    <property type="entry name" value="GH01077P"/>
    <property type="match status" value="1"/>
</dbReference>
<keyword evidence="7" id="KW-0482">Metalloprotease</keyword>
<feature type="domain" description="Peptidase M16 C-terminal" evidence="11">
    <location>
        <begin position="199"/>
        <end position="386"/>
    </location>
</feature>
<comment type="similarity">
    <text evidence="9">Belongs to the peptidase M16 family.</text>
</comment>
<dbReference type="GO" id="GO:0006508">
    <property type="term" value="P:proteolysis"/>
    <property type="evidence" value="ECO:0007669"/>
    <property type="project" value="UniProtKB-KW"/>
</dbReference>
<dbReference type="Pfam" id="PF05193">
    <property type="entry name" value="Peptidase_M16_C"/>
    <property type="match status" value="1"/>
</dbReference>
<comment type="subcellular location">
    <subcellularLocation>
        <location evidence="2">Mitochondrion</location>
    </subcellularLocation>
</comment>
<dbReference type="InterPro" id="IPR050361">
    <property type="entry name" value="MPP/UQCRC_Complex"/>
</dbReference>
<evidence type="ECO:0000256" key="1">
    <source>
        <dbReference type="ARBA" id="ARBA00001947"/>
    </source>
</evidence>
<dbReference type="GO" id="GO:0004222">
    <property type="term" value="F:metalloendopeptidase activity"/>
    <property type="evidence" value="ECO:0007669"/>
    <property type="project" value="InterPro"/>
</dbReference>
<evidence type="ECO:0000256" key="6">
    <source>
        <dbReference type="ARBA" id="ARBA00022833"/>
    </source>
</evidence>
<keyword evidence="3" id="KW-0645">Protease</keyword>
<evidence type="ECO:0008006" key="14">
    <source>
        <dbReference type="Google" id="ProtNLM"/>
    </source>
</evidence>
<organism evidence="12 13">
    <name type="scientific">Effrenium voratum</name>
    <dbReference type="NCBI Taxonomy" id="2562239"/>
    <lineage>
        <taxon>Eukaryota</taxon>
        <taxon>Sar</taxon>
        <taxon>Alveolata</taxon>
        <taxon>Dinophyceae</taxon>
        <taxon>Suessiales</taxon>
        <taxon>Symbiodiniaceae</taxon>
        <taxon>Effrenium</taxon>
    </lineage>
</organism>
<dbReference type="InterPro" id="IPR011249">
    <property type="entry name" value="Metalloenz_LuxS/M16"/>
</dbReference>
<accession>A0AA36JHC1</accession>
<keyword evidence="4" id="KW-0479">Metal-binding</keyword>
<dbReference type="Gene3D" id="3.30.830.10">
    <property type="entry name" value="Metalloenzyme, LuxS/M16 peptidase-like"/>
    <property type="match status" value="2"/>
</dbReference>
<evidence type="ECO:0000256" key="9">
    <source>
        <dbReference type="RuleBase" id="RU004447"/>
    </source>
</evidence>
<dbReference type="EMBL" id="CAUJNA010003619">
    <property type="protein sequence ID" value="CAJ1406225.1"/>
    <property type="molecule type" value="Genomic_DNA"/>
</dbReference>
<dbReference type="SUPFAM" id="SSF63411">
    <property type="entry name" value="LuxS/MPP-like metallohydrolase"/>
    <property type="match status" value="2"/>
</dbReference>
<dbReference type="GO" id="GO:0046872">
    <property type="term" value="F:metal ion binding"/>
    <property type="evidence" value="ECO:0007669"/>
    <property type="project" value="UniProtKB-KW"/>
</dbReference>
<gene>
    <name evidence="12" type="ORF">EVOR1521_LOCUS28243</name>
</gene>
<evidence type="ECO:0000256" key="3">
    <source>
        <dbReference type="ARBA" id="ARBA00022670"/>
    </source>
</evidence>
<evidence type="ECO:0000256" key="4">
    <source>
        <dbReference type="ARBA" id="ARBA00022723"/>
    </source>
</evidence>
<comment type="caution">
    <text evidence="12">The sequence shown here is derived from an EMBL/GenBank/DDBJ whole genome shotgun (WGS) entry which is preliminary data.</text>
</comment>
<dbReference type="FunFam" id="3.30.830.10:FF:000002">
    <property type="entry name" value="Mitochondrial-processing peptidase subunit beta"/>
    <property type="match status" value="1"/>
</dbReference>
<evidence type="ECO:0000256" key="5">
    <source>
        <dbReference type="ARBA" id="ARBA00022801"/>
    </source>
</evidence>
<evidence type="ECO:0000256" key="8">
    <source>
        <dbReference type="ARBA" id="ARBA00023128"/>
    </source>
</evidence>
<dbReference type="Proteomes" id="UP001178507">
    <property type="component" value="Unassembled WGS sequence"/>
</dbReference>
<evidence type="ECO:0000259" key="11">
    <source>
        <dbReference type="Pfam" id="PF05193"/>
    </source>
</evidence>
<protein>
    <recommendedName>
        <fullName evidence="14">Mitochondrial processing peptidase</fullName>
    </recommendedName>
</protein>
<proteinExistence type="inferred from homology"/>
<dbReference type="Pfam" id="PF00675">
    <property type="entry name" value="Peptidase_M16"/>
    <property type="match status" value="1"/>
</dbReference>
<keyword evidence="5" id="KW-0378">Hydrolase</keyword>
<keyword evidence="6" id="KW-0862">Zinc</keyword>
<dbReference type="InterPro" id="IPR007863">
    <property type="entry name" value="Peptidase_M16_C"/>
</dbReference>
<keyword evidence="8" id="KW-0496">Mitochondrion</keyword>
<evidence type="ECO:0000259" key="10">
    <source>
        <dbReference type="Pfam" id="PF00675"/>
    </source>
</evidence>
<dbReference type="InterPro" id="IPR001431">
    <property type="entry name" value="Pept_M16_Zn_BS"/>
</dbReference>
<reference evidence="12" key="1">
    <citation type="submission" date="2023-08" db="EMBL/GenBank/DDBJ databases">
        <authorList>
            <person name="Chen Y."/>
            <person name="Shah S."/>
            <person name="Dougan E. K."/>
            <person name="Thang M."/>
            <person name="Chan C."/>
        </authorList>
    </citation>
    <scope>NUCLEOTIDE SEQUENCE</scope>
</reference>
<comment type="cofactor">
    <cofactor evidence="1">
        <name>Zn(2+)</name>
        <dbReference type="ChEBI" id="CHEBI:29105"/>
    </cofactor>
</comment>
<dbReference type="PROSITE" id="PS00143">
    <property type="entry name" value="INSULINASE"/>
    <property type="match status" value="1"/>
</dbReference>
<dbReference type="PANTHER" id="PTHR11851">
    <property type="entry name" value="METALLOPROTEASE"/>
    <property type="match status" value="1"/>
</dbReference>
<dbReference type="InterPro" id="IPR011765">
    <property type="entry name" value="Pept_M16_N"/>
</dbReference>
<evidence type="ECO:0000313" key="13">
    <source>
        <dbReference type="Proteomes" id="UP001178507"/>
    </source>
</evidence>
<keyword evidence="13" id="KW-1185">Reference proteome</keyword>
<evidence type="ECO:0000256" key="7">
    <source>
        <dbReference type="ARBA" id="ARBA00023049"/>
    </source>
</evidence>
<feature type="domain" description="Peptidase M16 N-terminal" evidence="10">
    <location>
        <begin position="47"/>
        <end position="193"/>
    </location>
</feature>
<name>A0AA36JHC1_9DINO</name>
<sequence>MRFVHTLIRHAIRSLYGRARRMSSLQGELAAYQQPPTKVTRLASGMRVASQYTPDETVTVGVWIDAGSRFETKENNGTAHFLEHMAFKGTKRRSRIQLEQEIENMGGHLNAYTSREQTVYYAKCFGSDLRNGVDILADILQHSTLDPGPLDFERGVILREMEEVEKTTEEVLLDRLHLTAFHGSPLGFTILGPVENIQSITREHLREYVETNYLADRIVVAAAGPVDHGELVQHSEELFCHFRPGTGKRKEETPSFYGAELLYRSEEENSLAHFAVGFEGVSWTHPDSLTFMVIQSIVGNYKRNEGLVPAKLSSNRITNSIASNLGPGAESFSAFNTSYKDTGLFGFYGESDEDTLDGYLDELLFAVSNLAFSVTEEEVERGKRQLKTTLFGSLDSTTAIAEDIARQLLVYGRRIPLAELLLRLDAINIEDVKRVAREHLFDKDVAVTALGPLSRMPALAELRRRTAARRF</sequence>
<evidence type="ECO:0000256" key="2">
    <source>
        <dbReference type="ARBA" id="ARBA00004173"/>
    </source>
</evidence>
<dbReference type="AlphaFoldDB" id="A0AA36JHC1"/>